<organism evidence="2 3">
    <name type="scientific">Bacillus salitolerans</name>
    <dbReference type="NCBI Taxonomy" id="1437434"/>
    <lineage>
        <taxon>Bacteria</taxon>
        <taxon>Bacillati</taxon>
        <taxon>Bacillota</taxon>
        <taxon>Bacilli</taxon>
        <taxon>Bacillales</taxon>
        <taxon>Bacillaceae</taxon>
        <taxon>Bacillus</taxon>
    </lineage>
</organism>
<dbReference type="Proteomes" id="UP001597214">
    <property type="component" value="Unassembled WGS sequence"/>
</dbReference>
<proteinExistence type="predicted"/>
<protein>
    <recommendedName>
        <fullName evidence="1">WYL domain-containing protein</fullName>
    </recommendedName>
</protein>
<evidence type="ECO:0000313" key="3">
    <source>
        <dbReference type="Proteomes" id="UP001597214"/>
    </source>
</evidence>
<gene>
    <name evidence="2" type="ORF">ACFSCX_02215</name>
</gene>
<feature type="domain" description="WYL" evidence="1">
    <location>
        <begin position="5"/>
        <end position="65"/>
    </location>
</feature>
<dbReference type="Pfam" id="PF13280">
    <property type="entry name" value="WYL"/>
    <property type="match status" value="1"/>
</dbReference>
<comment type="caution">
    <text evidence="2">The sequence shown here is derived from an EMBL/GenBank/DDBJ whole genome shotgun (WGS) entry which is preliminary data.</text>
</comment>
<evidence type="ECO:0000259" key="1">
    <source>
        <dbReference type="Pfam" id="PF13280"/>
    </source>
</evidence>
<name>A0ABW4LMT7_9BACI</name>
<dbReference type="EMBL" id="JBHUEM010000003">
    <property type="protein sequence ID" value="MFD1735370.1"/>
    <property type="molecule type" value="Genomic_DNA"/>
</dbReference>
<keyword evidence="3" id="KW-1185">Reference proteome</keyword>
<dbReference type="InterPro" id="IPR026881">
    <property type="entry name" value="WYL_dom"/>
</dbReference>
<accession>A0ABW4LMT7</accession>
<sequence length="78" mass="9273">MNPFYSALNRCFLDQQPVELIYQSISGEMTHRTIMIRKMTPTFIQGYCLLRKTTRTFSLQNILSISTKQKESKRLFYD</sequence>
<dbReference type="RefSeq" id="WP_377926469.1">
    <property type="nucleotide sequence ID" value="NZ_JBHUEM010000003.1"/>
</dbReference>
<reference evidence="3" key="1">
    <citation type="journal article" date="2019" name="Int. J. Syst. Evol. Microbiol.">
        <title>The Global Catalogue of Microorganisms (GCM) 10K type strain sequencing project: providing services to taxonomists for standard genome sequencing and annotation.</title>
        <authorList>
            <consortium name="The Broad Institute Genomics Platform"/>
            <consortium name="The Broad Institute Genome Sequencing Center for Infectious Disease"/>
            <person name="Wu L."/>
            <person name="Ma J."/>
        </authorList>
    </citation>
    <scope>NUCLEOTIDE SEQUENCE [LARGE SCALE GENOMIC DNA]</scope>
    <source>
        <strain evidence="3">CCUG 49339</strain>
    </source>
</reference>
<evidence type="ECO:0000313" key="2">
    <source>
        <dbReference type="EMBL" id="MFD1735370.1"/>
    </source>
</evidence>